<feature type="domain" description="3-octaprenyl-4-hydroxybenzoate carboxy-lyase-like C-terminal" evidence="2">
    <location>
        <begin position="332"/>
        <end position="460"/>
    </location>
</feature>
<dbReference type="STRING" id="547559.Nmag_2126"/>
<organism evidence="3 5">
    <name type="scientific">Natrialba magadii (strain ATCC 43099 / DSM 3394 / CCM 3739 / CIP 104546 / IAM 13178 / JCM 8861 / NBRC 102185 / NCIMB 2190 / MS3)</name>
    <name type="common">Natronobacterium magadii</name>
    <dbReference type="NCBI Taxonomy" id="547559"/>
    <lineage>
        <taxon>Archaea</taxon>
        <taxon>Methanobacteriati</taxon>
        <taxon>Methanobacteriota</taxon>
        <taxon>Stenosarchaea group</taxon>
        <taxon>Halobacteria</taxon>
        <taxon>Halobacteriales</taxon>
        <taxon>Natrialbaceae</taxon>
        <taxon>Natrialba</taxon>
    </lineage>
</organism>
<keyword evidence="5" id="KW-1185">Reference proteome</keyword>
<gene>
    <name evidence="3" type="ordered locus">Nmag_2126</name>
    <name evidence="4" type="ORF">C500_09789</name>
</gene>
<dbReference type="SUPFAM" id="SSF143968">
    <property type="entry name" value="UbiD C-terminal domain-like"/>
    <property type="match status" value="1"/>
</dbReference>
<name>D3SW34_NATMM</name>
<dbReference type="Pfam" id="PF20696">
    <property type="entry name" value="UbiD_C"/>
    <property type="match status" value="1"/>
</dbReference>
<dbReference type="HOGENOM" id="CLU_045784_0_0_2"/>
<evidence type="ECO:0000313" key="3">
    <source>
        <dbReference type="EMBL" id="ADD05695.1"/>
    </source>
</evidence>
<dbReference type="eggNOG" id="arCOG01671">
    <property type="taxonomic scope" value="Archaea"/>
</dbReference>
<reference evidence="3" key="4">
    <citation type="submission" date="2016-09" db="EMBL/GenBank/DDBJ databases">
        <authorList>
            <person name="Pfeiffer F."/>
        </authorList>
    </citation>
    <scope>NUCLEOTIDE SEQUENCE</scope>
    <source>
        <strain evidence="3">ATCC 43099</strain>
    </source>
</reference>
<feature type="compositionally biased region" description="Low complexity" evidence="1">
    <location>
        <begin position="56"/>
        <end position="68"/>
    </location>
</feature>
<evidence type="ECO:0000259" key="2">
    <source>
        <dbReference type="Pfam" id="PF20696"/>
    </source>
</evidence>
<evidence type="ECO:0000313" key="6">
    <source>
        <dbReference type="Proteomes" id="UP000011543"/>
    </source>
</evidence>
<feature type="region of interest" description="Disordered" evidence="1">
    <location>
        <begin position="422"/>
        <end position="452"/>
    </location>
</feature>
<evidence type="ECO:0000256" key="1">
    <source>
        <dbReference type="SAM" id="MobiDB-lite"/>
    </source>
</evidence>
<dbReference type="EC" id="4.1.1.-" evidence="3"/>
<dbReference type="PaxDb" id="547559-Nmag_2126"/>
<keyword evidence="3" id="KW-0456">Lyase</keyword>
<protein>
    <submittedName>
        <fullName evidence="3">Prenyl carboxy-lyase</fullName>
        <ecNumber evidence="3">4.1.1.-</ecNumber>
    </submittedName>
</protein>
<dbReference type="Gene3D" id="1.20.5.4570">
    <property type="match status" value="1"/>
</dbReference>
<evidence type="ECO:0000313" key="5">
    <source>
        <dbReference type="Proteomes" id="UP000001879"/>
    </source>
</evidence>
<dbReference type="KEGG" id="nmg:Nmag_2126"/>
<sequence>MTAFRKHLEFLHRTDDCRTLSRPTDCSPQVVAAEALRAGGHAIEIEPETGREGTSTVPTVPTAPTAPTATTVTLASGVYGGIDQSRGQRTTDSRHRQRYPWTRLGIGLGIDQDPAYTDVLESLLALGERRDERDVTYVERAADATAQDLRELGLPTPPDEAWPRFTLGLLSIGTDRGSYWAPIHGTVLDGDTIRARVPAAVAERDLLETGTSITIALGVPPEALAATHLLAITDRLETPIEDRGVGATVPVIPTAGGVVPSSAEVVVETTVADRQPATQSEKREFWERLGGGATLTLESDAIFTREEPVVPFTPLGVPLSDDLQLAALSLSATLFNRVNSYWGVAPVDWLLLPAEGRLGLCLVASEILYAGFEWQLANLLFSLSDCFDKVLVVDTEISPRNLGRALGDSWVKAHPSRDWLVSEPDAPSARMPTYGRGSSGGAGENTHEDGGETGARLYVDATWDPRWTDEYIAPRVSFDESYPPELREAVRDSWTEFGFEPESMANVGDESESAE</sequence>
<dbReference type="OrthoDB" id="198775at2157"/>
<dbReference type="AlphaFoldDB" id="D3SW34"/>
<dbReference type="InterPro" id="IPR049381">
    <property type="entry name" value="UbiD-like_C"/>
</dbReference>
<proteinExistence type="predicted"/>
<dbReference type="RefSeq" id="WP_004267333.1">
    <property type="nucleotide sequence ID" value="NC_013922.1"/>
</dbReference>
<reference evidence="4 6" key="3">
    <citation type="journal article" date="2014" name="PLoS Genet.">
        <title>Phylogenetically driven sequencing of extremely halophilic archaea reveals strategies for static and dynamic osmo-response.</title>
        <authorList>
            <person name="Becker E.A."/>
            <person name="Seitzer P.M."/>
            <person name="Tritt A."/>
            <person name="Larsen D."/>
            <person name="Krusor M."/>
            <person name="Yao A.I."/>
            <person name="Wu D."/>
            <person name="Madern D."/>
            <person name="Eisen J.A."/>
            <person name="Darling A.E."/>
            <person name="Facciotti M.T."/>
        </authorList>
    </citation>
    <scope>NUCLEOTIDE SEQUENCE [LARGE SCALE GENOMIC DNA]</scope>
    <source>
        <strain evidence="6">ATCC 43099 / DSM 3394 / CCM 3739 / CIP 104546 / IAM 13178 / JCM 8861 / NBRC 102185 / NCIMB 2190 / MS3</strain>
        <strain evidence="4">MS-3</strain>
    </source>
</reference>
<evidence type="ECO:0000313" key="4">
    <source>
        <dbReference type="EMBL" id="ELY29894.1"/>
    </source>
</evidence>
<dbReference type="PATRIC" id="fig|547559.17.peg.1930"/>
<reference evidence="3 5" key="2">
    <citation type="journal article" date="2012" name="BMC Genomics">
        <title>A comparative genomics perspective on the genetic content of the alkaliphilic haloarchaeon Natrialba magadii ATCC 43099T.</title>
        <authorList>
            <person name="Siddaramappa S."/>
            <person name="Challacombe J.F."/>
            <person name="Decastro R.E."/>
            <person name="Pfeiffer F."/>
            <person name="Sastre D.E."/>
            <person name="Gimenez M.I."/>
            <person name="Paggi R.A."/>
            <person name="Detter J.C."/>
            <person name="Davenport K.W."/>
            <person name="Goodwin L.A."/>
            <person name="Kyrpides N."/>
            <person name="Tapia R."/>
            <person name="Pitluck S."/>
            <person name="Lucas S."/>
            <person name="Woyke T."/>
            <person name="Maupin-Furlow J.A."/>
        </authorList>
    </citation>
    <scope>NUCLEOTIDE SEQUENCE [LARGE SCALE GENOMIC DNA]</scope>
    <source>
        <strain evidence="3">ATCC 43099</strain>
        <strain evidence="5">ATCC 43099 / DSM 3394 / CCM 3739 / CIP 104546 / IAM 13178 / JCM 8861 / NBRC 102185 / NCIMB 2190 / MS3</strain>
    </source>
</reference>
<accession>D3SW34</accession>
<dbReference type="EMBL" id="AOHS01000034">
    <property type="protein sequence ID" value="ELY29894.1"/>
    <property type="molecule type" value="Genomic_DNA"/>
</dbReference>
<dbReference type="EMBL" id="CP001932">
    <property type="protein sequence ID" value="ADD05695.1"/>
    <property type="molecule type" value="Genomic_DNA"/>
</dbReference>
<dbReference type="Proteomes" id="UP000011543">
    <property type="component" value="Unassembled WGS sequence"/>
</dbReference>
<dbReference type="GO" id="GO:0016829">
    <property type="term" value="F:lyase activity"/>
    <property type="evidence" value="ECO:0007669"/>
    <property type="project" value="UniProtKB-KW"/>
</dbReference>
<feature type="region of interest" description="Disordered" evidence="1">
    <location>
        <begin position="46"/>
        <end position="68"/>
    </location>
</feature>
<reference evidence="5" key="1">
    <citation type="submission" date="2010-02" db="EMBL/GenBank/DDBJ databases">
        <title>Complete sequence of chromosome of Natrialba magadii ATCC 43099.</title>
        <authorList>
            <consortium name="US DOE Joint Genome Institute"/>
            <person name="Lucas S."/>
            <person name="Copeland A."/>
            <person name="Lapidus A."/>
            <person name="Cheng J.-F."/>
            <person name="Bruce D."/>
            <person name="Goodwin L."/>
            <person name="Pitluck S."/>
            <person name="Davenport K."/>
            <person name="Saunders E."/>
            <person name="Detter J.C."/>
            <person name="Han C."/>
            <person name="Tapia R."/>
            <person name="Land M."/>
            <person name="Hauser L."/>
            <person name="Kyrpides N."/>
            <person name="Mikhailova N."/>
            <person name="De Castro R.E."/>
            <person name="Maupin-Furlow J.A."/>
            <person name="Woyke T."/>
        </authorList>
    </citation>
    <scope>NUCLEOTIDE SEQUENCE [LARGE SCALE GENOMIC DNA]</scope>
    <source>
        <strain evidence="5">ATCC 43099 / DSM 3394 / CCM 3739 / CIP 104546 / IAM 13178 / JCM 8861 / NBRC 102185 / NCIMB 2190 / MS3</strain>
    </source>
</reference>
<dbReference type="GeneID" id="8824969"/>
<dbReference type="Proteomes" id="UP000001879">
    <property type="component" value="Chromosome"/>
</dbReference>